<dbReference type="AlphaFoldDB" id="A0A392U1H1"/>
<keyword evidence="3" id="KW-1185">Reference proteome</keyword>
<proteinExistence type="predicted"/>
<accession>A0A392U1H1</accession>
<organism evidence="2 3">
    <name type="scientific">Trifolium medium</name>
    <dbReference type="NCBI Taxonomy" id="97028"/>
    <lineage>
        <taxon>Eukaryota</taxon>
        <taxon>Viridiplantae</taxon>
        <taxon>Streptophyta</taxon>
        <taxon>Embryophyta</taxon>
        <taxon>Tracheophyta</taxon>
        <taxon>Spermatophyta</taxon>
        <taxon>Magnoliopsida</taxon>
        <taxon>eudicotyledons</taxon>
        <taxon>Gunneridae</taxon>
        <taxon>Pentapetalae</taxon>
        <taxon>rosids</taxon>
        <taxon>fabids</taxon>
        <taxon>Fabales</taxon>
        <taxon>Fabaceae</taxon>
        <taxon>Papilionoideae</taxon>
        <taxon>50 kb inversion clade</taxon>
        <taxon>NPAAA clade</taxon>
        <taxon>Hologalegina</taxon>
        <taxon>IRL clade</taxon>
        <taxon>Trifolieae</taxon>
        <taxon>Trifolium</taxon>
    </lineage>
</organism>
<sequence length="80" mass="8632">MGLNQPTGHLRKQWNQTLEEDDRGTILSDSVRIAIQLYSGTPNLGSSRRGSLHGAPEDEVPRDKGGVVTIEADMAGAKKC</sequence>
<evidence type="ECO:0000256" key="1">
    <source>
        <dbReference type="SAM" id="MobiDB-lite"/>
    </source>
</evidence>
<comment type="caution">
    <text evidence="2">The sequence shown here is derived from an EMBL/GenBank/DDBJ whole genome shotgun (WGS) entry which is preliminary data.</text>
</comment>
<evidence type="ECO:0000313" key="2">
    <source>
        <dbReference type="EMBL" id="MCI66246.1"/>
    </source>
</evidence>
<evidence type="ECO:0000313" key="3">
    <source>
        <dbReference type="Proteomes" id="UP000265520"/>
    </source>
</evidence>
<name>A0A392U1H1_9FABA</name>
<feature type="non-terminal residue" evidence="2">
    <location>
        <position position="80"/>
    </location>
</feature>
<feature type="region of interest" description="Disordered" evidence="1">
    <location>
        <begin position="40"/>
        <end position="63"/>
    </location>
</feature>
<protein>
    <submittedName>
        <fullName evidence="2">Uncharacterized protein</fullName>
    </submittedName>
</protein>
<feature type="compositionally biased region" description="Polar residues" evidence="1">
    <location>
        <begin position="40"/>
        <end position="49"/>
    </location>
</feature>
<dbReference type="EMBL" id="LXQA010691792">
    <property type="protein sequence ID" value="MCI66246.1"/>
    <property type="molecule type" value="Genomic_DNA"/>
</dbReference>
<reference evidence="2 3" key="1">
    <citation type="journal article" date="2018" name="Front. Plant Sci.">
        <title>Red Clover (Trifolium pratense) and Zigzag Clover (T. medium) - A Picture of Genomic Similarities and Differences.</title>
        <authorList>
            <person name="Dluhosova J."/>
            <person name="Istvanek J."/>
            <person name="Nedelnik J."/>
            <person name="Repkova J."/>
        </authorList>
    </citation>
    <scope>NUCLEOTIDE SEQUENCE [LARGE SCALE GENOMIC DNA]</scope>
    <source>
        <strain evidence="3">cv. 10/8</strain>
        <tissue evidence="2">Leaf</tissue>
    </source>
</reference>
<dbReference type="Proteomes" id="UP000265520">
    <property type="component" value="Unassembled WGS sequence"/>
</dbReference>